<dbReference type="PANTHER" id="PTHR43372:SF4">
    <property type="entry name" value="FATTY-ACID AMIDE HYDROLASE 2"/>
    <property type="match status" value="1"/>
</dbReference>
<dbReference type="GO" id="GO:0050567">
    <property type="term" value="F:glutaminyl-tRNA synthase (glutamine-hydrolyzing) activity"/>
    <property type="evidence" value="ECO:0007669"/>
    <property type="project" value="UniProtKB-EC"/>
</dbReference>
<dbReference type="EMBL" id="JBGBYS010000013">
    <property type="protein sequence ID" value="MEY9259269.1"/>
    <property type="molecule type" value="Genomic_DNA"/>
</dbReference>
<keyword evidence="3" id="KW-0436">Ligase</keyword>
<organism evidence="3 4">
    <name type="scientific">Brevibacterium epidermidis</name>
    <dbReference type="NCBI Taxonomy" id="1698"/>
    <lineage>
        <taxon>Bacteria</taxon>
        <taxon>Bacillati</taxon>
        <taxon>Actinomycetota</taxon>
        <taxon>Actinomycetes</taxon>
        <taxon>Micrococcales</taxon>
        <taxon>Brevibacteriaceae</taxon>
        <taxon>Brevibacterium</taxon>
    </lineage>
</organism>
<accession>A0ABV4ELX6</accession>
<dbReference type="Gene3D" id="3.90.1300.10">
    <property type="entry name" value="Amidase signature (AS) domain"/>
    <property type="match status" value="1"/>
</dbReference>
<evidence type="ECO:0000313" key="4">
    <source>
        <dbReference type="Proteomes" id="UP001565435"/>
    </source>
</evidence>
<dbReference type="Pfam" id="PF01425">
    <property type="entry name" value="Amidase"/>
    <property type="match status" value="1"/>
</dbReference>
<evidence type="ECO:0000256" key="1">
    <source>
        <dbReference type="SAM" id="MobiDB-lite"/>
    </source>
</evidence>
<dbReference type="InterPro" id="IPR036928">
    <property type="entry name" value="AS_sf"/>
</dbReference>
<protein>
    <submittedName>
        <fullName evidence="3">Aspartyl-tRNA(Asn)/glutamyl-tRNA(Gln) amidotransferase subunit A</fullName>
        <ecNumber evidence="3">6.3.5.6</ecNumber>
        <ecNumber evidence="3">6.3.5.7</ecNumber>
    </submittedName>
</protein>
<feature type="domain" description="Amidase" evidence="2">
    <location>
        <begin position="44"/>
        <end position="417"/>
    </location>
</feature>
<feature type="region of interest" description="Disordered" evidence="1">
    <location>
        <begin position="1"/>
        <end position="20"/>
    </location>
</feature>
<dbReference type="EC" id="6.3.5.7" evidence="3"/>
<dbReference type="PANTHER" id="PTHR43372">
    <property type="entry name" value="FATTY-ACID AMIDE HYDROLASE"/>
    <property type="match status" value="1"/>
</dbReference>
<comment type="caution">
    <text evidence="3">The sequence shown here is derived from an EMBL/GenBank/DDBJ whole genome shotgun (WGS) entry which is preliminary data.</text>
</comment>
<dbReference type="EC" id="6.3.5.6" evidence="3"/>
<dbReference type="RefSeq" id="WP_370036523.1">
    <property type="nucleotide sequence ID" value="NZ_JBGBYS010000013.1"/>
</dbReference>
<dbReference type="GO" id="GO:0050566">
    <property type="term" value="F:asparaginyl-tRNA synthase (glutamine-hydrolyzing) activity"/>
    <property type="evidence" value="ECO:0007669"/>
    <property type="project" value="UniProtKB-EC"/>
</dbReference>
<sequence length="540" mass="55943">MSRAVPRSGADATTTNTASEPWTLSATEALAAFRSKELSPVDYLTSFIGRITAEDERINAVTEVVEEAVPSAREAETFYAKATDDDLADAAATRPLLGLPVIAKEKHALAGRGLTQGLLHERDTIADNDAAIIARIRAAGGFVHARATSPEFSCATITHSPMWGVTRNPWNPDLSPGGSSGGSGAALAAGFAPLATASDIAGSTRLPAAFTGTVGYKAPYGRIPGAQPLAADWYRGDGPMARTVADAALLAKVMVGVDPSDHATIASPGFLDDFDPAEAADRLRGRRVALCVRLGDFPVGKDIEANTRVVASALESAGAHVEEIELPWTAERIFETAFTHFGNLLAPAMRAATRGHEDTLADYTLRFMADSEAVAGRRSFFDGLAMEAQIQAELASAMDGFDVLVAPTSAVAGLEAGASYLDGITIGAGGVGREGHSDAGGAGSRGAGNDGQVGSAEHPVEGSRLDHYWQAHMTMPFNICNRVPIVNVPSGMADCGIPTGVQVVAHPFDDGTAFDVAAAIEALRPWAGLAPTVQIGSSDG</sequence>
<feature type="compositionally biased region" description="Polar residues" evidence="1">
    <location>
        <begin position="11"/>
        <end position="20"/>
    </location>
</feature>
<reference evidence="3 4" key="1">
    <citation type="submission" date="2024-07" db="EMBL/GenBank/DDBJ databases">
        <title>Mealworm larvae gut microbial communities from Newark, Delaware, USA.</title>
        <authorList>
            <person name="Blenner M."/>
        </authorList>
    </citation>
    <scope>NUCLEOTIDE SEQUENCE [LARGE SCALE GENOMIC DNA]</scope>
    <source>
        <strain evidence="3 4">UD i117</strain>
    </source>
</reference>
<proteinExistence type="predicted"/>
<dbReference type="InterPro" id="IPR023631">
    <property type="entry name" value="Amidase_dom"/>
</dbReference>
<evidence type="ECO:0000313" key="3">
    <source>
        <dbReference type="EMBL" id="MEY9259269.1"/>
    </source>
</evidence>
<gene>
    <name evidence="3" type="ORF">ABH903_002301</name>
</gene>
<dbReference type="Proteomes" id="UP001565435">
    <property type="component" value="Unassembled WGS sequence"/>
</dbReference>
<feature type="region of interest" description="Disordered" evidence="1">
    <location>
        <begin position="435"/>
        <end position="459"/>
    </location>
</feature>
<name>A0ABV4ELX6_BREEP</name>
<keyword evidence="4" id="KW-1185">Reference proteome</keyword>
<dbReference type="SUPFAM" id="SSF75304">
    <property type="entry name" value="Amidase signature (AS) enzymes"/>
    <property type="match status" value="1"/>
</dbReference>
<evidence type="ECO:0000259" key="2">
    <source>
        <dbReference type="Pfam" id="PF01425"/>
    </source>
</evidence>
<feature type="compositionally biased region" description="Gly residues" evidence="1">
    <location>
        <begin position="435"/>
        <end position="451"/>
    </location>
</feature>
<dbReference type="InterPro" id="IPR052739">
    <property type="entry name" value="FAAH2"/>
</dbReference>